<keyword evidence="3" id="KW-1185">Reference proteome</keyword>
<dbReference type="EMBL" id="BDSP01000092">
    <property type="protein sequence ID" value="GAX15357.1"/>
    <property type="molecule type" value="Genomic_DNA"/>
</dbReference>
<dbReference type="SUPFAM" id="SSF54060">
    <property type="entry name" value="His-Me finger endonucleases"/>
    <property type="match status" value="1"/>
</dbReference>
<organism evidence="2 3">
    <name type="scientific">Fistulifera solaris</name>
    <name type="common">Oleaginous diatom</name>
    <dbReference type="NCBI Taxonomy" id="1519565"/>
    <lineage>
        <taxon>Eukaryota</taxon>
        <taxon>Sar</taxon>
        <taxon>Stramenopiles</taxon>
        <taxon>Ochrophyta</taxon>
        <taxon>Bacillariophyta</taxon>
        <taxon>Bacillariophyceae</taxon>
        <taxon>Bacillariophycidae</taxon>
        <taxon>Naviculales</taxon>
        <taxon>Naviculaceae</taxon>
        <taxon>Fistulifera</taxon>
    </lineage>
</organism>
<dbReference type="AlphaFoldDB" id="A0A1Z5JMX7"/>
<evidence type="ECO:0000313" key="2">
    <source>
        <dbReference type="EMBL" id="GAX15357.1"/>
    </source>
</evidence>
<protein>
    <submittedName>
        <fullName evidence="2">Uncharacterized protein</fullName>
    </submittedName>
</protein>
<reference evidence="2 3" key="1">
    <citation type="journal article" date="2015" name="Plant Cell">
        <title>Oil accumulation by the oleaginous diatom Fistulifera solaris as revealed by the genome and transcriptome.</title>
        <authorList>
            <person name="Tanaka T."/>
            <person name="Maeda Y."/>
            <person name="Veluchamy A."/>
            <person name="Tanaka M."/>
            <person name="Abida H."/>
            <person name="Marechal E."/>
            <person name="Bowler C."/>
            <person name="Muto M."/>
            <person name="Sunaga Y."/>
            <person name="Tanaka M."/>
            <person name="Yoshino T."/>
            <person name="Taniguchi T."/>
            <person name="Fukuda Y."/>
            <person name="Nemoto M."/>
            <person name="Matsumoto M."/>
            <person name="Wong P.S."/>
            <person name="Aburatani S."/>
            <person name="Fujibuchi W."/>
        </authorList>
    </citation>
    <scope>NUCLEOTIDE SEQUENCE [LARGE SCALE GENOMIC DNA]</scope>
    <source>
        <strain evidence="2 3">JPCC DA0580</strain>
    </source>
</reference>
<feature type="region of interest" description="Disordered" evidence="1">
    <location>
        <begin position="119"/>
        <end position="187"/>
    </location>
</feature>
<accession>A0A1Z5JMX7</accession>
<comment type="caution">
    <text evidence="2">The sequence shown here is derived from an EMBL/GenBank/DDBJ whole genome shotgun (WGS) entry which is preliminary data.</text>
</comment>
<sequence>MNDNVNYVASGGSSEHFGSQVIDQSLFDDAESVKIIDLCLDDNSSNQPTLPKDVGLGIASASGDDSNDEDSDVVLAGETNQPVEHAKNAVLKATVKAKLARMQMKRLPSPQKYAAEMRYARSPAQPGTAEEEEDNDEYEYEYECQDENVNYRHNGDYSRNGGGDDDDDDNGNDKAEGEDKEPSLVDGVQKEVLDMDAGRPVNFTPQVATHEEMKNFNLKNKFTEFAGKKIRIHPEFINHWLKAGKLKKIPRNLDALNGGVTESERAPFLLGQNTDFVPYDETIIPVTIGPIGYKRDKDGHVLAAGYRKKKSGDKQFKHPIVYFYHEDGFVVACKITRAQYIAKKGAIQSGMAEVIGERMATYPSGKNVKCVFARSYSVMRPTLDKENYQRLTLYCDVVSGHFKLFYLSAIGLITFVEPRPKGYIADHCDSPTNDSLQNLGWKTVSDNSKKKNLHPDPNAAHKTYKITTL</sequence>
<evidence type="ECO:0000256" key="1">
    <source>
        <dbReference type="SAM" id="MobiDB-lite"/>
    </source>
</evidence>
<feature type="compositionally biased region" description="Acidic residues" evidence="1">
    <location>
        <begin position="129"/>
        <end position="146"/>
    </location>
</feature>
<proteinExistence type="predicted"/>
<evidence type="ECO:0000313" key="3">
    <source>
        <dbReference type="Proteomes" id="UP000198406"/>
    </source>
</evidence>
<dbReference type="InterPro" id="IPR044925">
    <property type="entry name" value="His-Me_finger_sf"/>
</dbReference>
<dbReference type="Proteomes" id="UP000198406">
    <property type="component" value="Unassembled WGS sequence"/>
</dbReference>
<dbReference type="InParanoid" id="A0A1Z5JMX7"/>
<gene>
    <name evidence="2" type="ORF">FisN_8Lu353</name>
</gene>
<dbReference type="Gene3D" id="3.90.75.20">
    <property type="match status" value="1"/>
</dbReference>
<feature type="compositionally biased region" description="Basic and acidic residues" evidence="1">
    <location>
        <begin position="171"/>
        <end position="187"/>
    </location>
</feature>
<name>A0A1Z5JMX7_FISSO</name>